<reference evidence="9 10" key="1">
    <citation type="submission" date="2014-03" db="EMBL/GenBank/DDBJ databases">
        <title>Draft genome of the hookworm Oesophagostomum dentatum.</title>
        <authorList>
            <person name="Mitreva M."/>
        </authorList>
    </citation>
    <scope>NUCLEOTIDE SEQUENCE [LARGE SCALE GENOMIC DNA]</scope>
    <source>
        <strain evidence="9 10">OD-Hann</strain>
    </source>
</reference>
<dbReference type="EMBL" id="KN559197">
    <property type="protein sequence ID" value="KHJ86868.1"/>
    <property type="molecule type" value="Genomic_DNA"/>
</dbReference>
<evidence type="ECO:0000256" key="3">
    <source>
        <dbReference type="ARBA" id="ARBA00022676"/>
    </source>
</evidence>
<organism evidence="9 10">
    <name type="scientific">Oesophagostomum dentatum</name>
    <name type="common">Nodular worm</name>
    <dbReference type="NCBI Taxonomy" id="61180"/>
    <lineage>
        <taxon>Eukaryota</taxon>
        <taxon>Metazoa</taxon>
        <taxon>Ecdysozoa</taxon>
        <taxon>Nematoda</taxon>
        <taxon>Chromadorea</taxon>
        <taxon>Rhabditida</taxon>
        <taxon>Rhabditina</taxon>
        <taxon>Rhabditomorpha</taxon>
        <taxon>Strongyloidea</taxon>
        <taxon>Strongylidae</taxon>
        <taxon>Oesophagostomum</taxon>
    </lineage>
</organism>
<feature type="transmembrane region" description="Helical" evidence="8">
    <location>
        <begin position="111"/>
        <end position="129"/>
    </location>
</feature>
<keyword evidence="10" id="KW-1185">Reference proteome</keyword>
<comment type="similarity">
    <text evidence="2">Belongs to the dpy-19 family.</text>
</comment>
<evidence type="ECO:0000256" key="4">
    <source>
        <dbReference type="ARBA" id="ARBA00022679"/>
    </source>
</evidence>
<keyword evidence="6 8" id="KW-1133">Transmembrane helix</keyword>
<name>A0A0B1SNF3_OESDE</name>
<evidence type="ECO:0000313" key="10">
    <source>
        <dbReference type="Proteomes" id="UP000053660"/>
    </source>
</evidence>
<gene>
    <name evidence="9" type="ORF">OESDEN_13368</name>
</gene>
<proteinExistence type="inferred from homology"/>
<accession>A0A0B1SNF3</accession>
<dbReference type="OrthoDB" id="6019623at2759"/>
<dbReference type="PANTHER" id="PTHR31488:SF1">
    <property type="entry name" value="C-MANNOSYLTRANSFERASE DPY19L1"/>
    <property type="match status" value="1"/>
</dbReference>
<dbReference type="AlphaFoldDB" id="A0A0B1SNF3"/>
<evidence type="ECO:0000313" key="9">
    <source>
        <dbReference type="EMBL" id="KHJ86868.1"/>
    </source>
</evidence>
<keyword evidence="3" id="KW-0328">Glycosyltransferase</keyword>
<evidence type="ECO:0000256" key="7">
    <source>
        <dbReference type="ARBA" id="ARBA00023136"/>
    </source>
</evidence>
<protein>
    <submittedName>
        <fullName evidence="9">Uncharacterized protein</fullName>
    </submittedName>
</protein>
<sequence length="381" mass="44094">MMLFGNEMLLTSLYTASIIAALALVLLDPLLSKISLRPLYVALSLICFVATTLGIKIGIAKLLRVDDDAHIFDILRSKFSNYSTFHTRLYTCSAEFDFISFETLQKLFNTWLIPCALMGLFVFIIFFFVTEKGEILWRSEERQRPHAEVFYNVVQAFCYSVMALLIMRLKLFMTPHLCICSAILANNEIFKGIRIRLDKRIHSILVVAVIAAMAYEGTSNIEKQLKIKGEYSNPEQEMLFDWIMKETKPNDVFAGTMPVMANVKLSTLRPIINHPHYEDVGIRERTKKVYSVFSKKPLNEVHETLRQMGANYVVFQLFNCAPEPNRPYCAYRGMWDENDKENIDRVSNCDLFRYAVTKDPNYILPFRIAYTRNENYIVLKV</sequence>
<feature type="transmembrane region" description="Helical" evidence="8">
    <location>
        <begin position="38"/>
        <end position="59"/>
    </location>
</feature>
<keyword evidence="5 8" id="KW-0812">Transmembrane</keyword>
<dbReference type="GO" id="GO:0000030">
    <property type="term" value="F:mannosyltransferase activity"/>
    <property type="evidence" value="ECO:0007669"/>
    <property type="project" value="TreeGrafter"/>
</dbReference>
<dbReference type="InterPro" id="IPR018732">
    <property type="entry name" value="Dpy-19/Dpy-19-like"/>
</dbReference>
<dbReference type="PANTHER" id="PTHR31488">
    <property type="entry name" value="DPY-19-LIKE 1, LIKE (H. SAPIENS)"/>
    <property type="match status" value="1"/>
</dbReference>
<feature type="transmembrane region" description="Helical" evidence="8">
    <location>
        <begin position="149"/>
        <end position="166"/>
    </location>
</feature>
<evidence type="ECO:0000256" key="5">
    <source>
        <dbReference type="ARBA" id="ARBA00022692"/>
    </source>
</evidence>
<dbReference type="GO" id="GO:0005637">
    <property type="term" value="C:nuclear inner membrane"/>
    <property type="evidence" value="ECO:0007669"/>
    <property type="project" value="TreeGrafter"/>
</dbReference>
<evidence type="ECO:0000256" key="2">
    <source>
        <dbReference type="ARBA" id="ARBA00008744"/>
    </source>
</evidence>
<evidence type="ECO:0000256" key="6">
    <source>
        <dbReference type="ARBA" id="ARBA00022989"/>
    </source>
</evidence>
<keyword evidence="7 8" id="KW-0472">Membrane</keyword>
<comment type="subcellular location">
    <subcellularLocation>
        <location evidence="1">Membrane</location>
        <topology evidence="1">Multi-pass membrane protein</topology>
    </subcellularLocation>
</comment>
<evidence type="ECO:0000256" key="8">
    <source>
        <dbReference type="SAM" id="Phobius"/>
    </source>
</evidence>
<keyword evidence="4" id="KW-0808">Transferase</keyword>
<dbReference type="Pfam" id="PF10034">
    <property type="entry name" value="Dpy19"/>
    <property type="match status" value="1"/>
</dbReference>
<evidence type="ECO:0000256" key="1">
    <source>
        <dbReference type="ARBA" id="ARBA00004141"/>
    </source>
</evidence>
<dbReference type="Proteomes" id="UP000053660">
    <property type="component" value="Unassembled WGS sequence"/>
</dbReference>
<feature type="transmembrane region" description="Helical" evidence="8">
    <location>
        <begin position="12"/>
        <end position="31"/>
    </location>
</feature>